<proteinExistence type="predicted"/>
<feature type="domain" description="EamA" evidence="2">
    <location>
        <begin position="10"/>
        <end position="141"/>
    </location>
</feature>
<organism evidence="3 4">
    <name type="scientific">Marinobacterium lutimaris</name>
    <dbReference type="NCBI Taxonomy" id="568106"/>
    <lineage>
        <taxon>Bacteria</taxon>
        <taxon>Pseudomonadati</taxon>
        <taxon>Pseudomonadota</taxon>
        <taxon>Gammaproteobacteria</taxon>
        <taxon>Oceanospirillales</taxon>
        <taxon>Oceanospirillaceae</taxon>
        <taxon>Marinobacterium</taxon>
    </lineage>
</organism>
<dbReference type="RefSeq" id="WP_235009050.1">
    <property type="nucleotide sequence ID" value="NZ_FNVQ01000001.1"/>
</dbReference>
<feature type="transmembrane region" description="Helical" evidence="1">
    <location>
        <begin position="206"/>
        <end position="226"/>
    </location>
</feature>
<dbReference type="SUPFAM" id="SSF103481">
    <property type="entry name" value="Multidrug resistance efflux transporter EmrE"/>
    <property type="match status" value="2"/>
</dbReference>
<gene>
    <name evidence="3" type="ORF">SAMN05444390_1011029</name>
</gene>
<feature type="transmembrane region" description="Helical" evidence="1">
    <location>
        <begin position="96"/>
        <end position="118"/>
    </location>
</feature>
<feature type="transmembrane region" description="Helical" evidence="1">
    <location>
        <begin position="12"/>
        <end position="32"/>
    </location>
</feature>
<feature type="transmembrane region" description="Helical" evidence="1">
    <location>
        <begin position="262"/>
        <end position="283"/>
    </location>
</feature>
<dbReference type="EMBL" id="FNVQ01000001">
    <property type="protein sequence ID" value="SEF98123.1"/>
    <property type="molecule type" value="Genomic_DNA"/>
</dbReference>
<dbReference type="PANTHER" id="PTHR22911">
    <property type="entry name" value="ACYL-MALONYL CONDENSING ENZYME-RELATED"/>
    <property type="match status" value="1"/>
</dbReference>
<feature type="transmembrane region" description="Helical" evidence="1">
    <location>
        <begin position="181"/>
        <end position="200"/>
    </location>
</feature>
<feature type="domain" description="EamA" evidence="2">
    <location>
        <begin position="151"/>
        <end position="279"/>
    </location>
</feature>
<feature type="transmembrane region" description="Helical" evidence="1">
    <location>
        <begin position="238"/>
        <end position="256"/>
    </location>
</feature>
<keyword evidence="1" id="KW-0812">Transmembrane</keyword>
<dbReference type="AlphaFoldDB" id="A0A1H5WFG9"/>
<sequence length="296" mass="32012">MQMDPARNHGLALAITGVFILSFDALLIRLANAGGLDVSFWRGAFVLITTGIICWFRRRHMSWPDTRRLWLMAFAISLLYGANSVLFVLSVTHTHVANTVVILASAPLFAAAISWLFFRETTPKRTLISIVCAIFGVLVVFSASIGQPGQLGDFLALILAVGMATMLTLLRRAPSLPRLPLLASAGLVTLLISAPFAAPFELSSTSLGWLALMGLVQIPIASLLIFSASRHLPSPEVSLVLLIETVMGPVWVWWVLNEQLPSRTLLGGALILGAIAVNSILSLRSYRAGKSRRKGC</sequence>
<dbReference type="Proteomes" id="UP000236745">
    <property type="component" value="Unassembled WGS sequence"/>
</dbReference>
<dbReference type="Pfam" id="PF00892">
    <property type="entry name" value="EamA"/>
    <property type="match status" value="2"/>
</dbReference>
<protein>
    <submittedName>
        <fullName evidence="3">EamA domain-containing membrane protein RarD</fullName>
    </submittedName>
</protein>
<keyword evidence="1" id="KW-0472">Membrane</keyword>
<feature type="transmembrane region" description="Helical" evidence="1">
    <location>
        <begin position="127"/>
        <end position="145"/>
    </location>
</feature>
<keyword evidence="4" id="KW-1185">Reference proteome</keyword>
<evidence type="ECO:0000256" key="1">
    <source>
        <dbReference type="SAM" id="Phobius"/>
    </source>
</evidence>
<accession>A0A1H5WFG9</accession>
<evidence type="ECO:0000313" key="3">
    <source>
        <dbReference type="EMBL" id="SEF98123.1"/>
    </source>
</evidence>
<dbReference type="Gene3D" id="1.10.3730.20">
    <property type="match status" value="1"/>
</dbReference>
<dbReference type="InterPro" id="IPR000620">
    <property type="entry name" value="EamA_dom"/>
</dbReference>
<name>A0A1H5WFG9_9GAMM</name>
<dbReference type="GO" id="GO:0016020">
    <property type="term" value="C:membrane"/>
    <property type="evidence" value="ECO:0007669"/>
    <property type="project" value="InterPro"/>
</dbReference>
<keyword evidence="1" id="KW-1133">Transmembrane helix</keyword>
<evidence type="ECO:0000259" key="2">
    <source>
        <dbReference type="Pfam" id="PF00892"/>
    </source>
</evidence>
<evidence type="ECO:0000313" key="4">
    <source>
        <dbReference type="Proteomes" id="UP000236745"/>
    </source>
</evidence>
<feature type="transmembrane region" description="Helical" evidence="1">
    <location>
        <begin position="151"/>
        <end position="169"/>
    </location>
</feature>
<dbReference type="InterPro" id="IPR037185">
    <property type="entry name" value="EmrE-like"/>
</dbReference>
<reference evidence="3 4" key="1">
    <citation type="submission" date="2016-10" db="EMBL/GenBank/DDBJ databases">
        <authorList>
            <person name="de Groot N.N."/>
        </authorList>
    </citation>
    <scope>NUCLEOTIDE SEQUENCE [LARGE SCALE GENOMIC DNA]</scope>
    <source>
        <strain evidence="3 4">DSM 22012</strain>
    </source>
</reference>
<feature type="transmembrane region" description="Helical" evidence="1">
    <location>
        <begin position="69"/>
        <end position="90"/>
    </location>
</feature>
<feature type="transmembrane region" description="Helical" evidence="1">
    <location>
        <begin position="38"/>
        <end position="57"/>
    </location>
</feature>